<organism evidence="1 2">
    <name type="scientific">Dryocola boscaweniae</name>
    <dbReference type="NCBI Taxonomy" id="2925397"/>
    <lineage>
        <taxon>Bacteria</taxon>
        <taxon>Pseudomonadati</taxon>
        <taxon>Pseudomonadota</taxon>
        <taxon>Gammaproteobacteria</taxon>
        <taxon>Enterobacterales</taxon>
        <taxon>Enterobacteriaceae</taxon>
        <taxon>Dryocola</taxon>
    </lineage>
</organism>
<proteinExistence type="predicted"/>
<name>A0A9X3ACN6_9ENTR</name>
<dbReference type="EMBL" id="JALHAP010000077">
    <property type="protein sequence ID" value="MCT4702063.1"/>
    <property type="molecule type" value="Genomic_DNA"/>
</dbReference>
<gene>
    <name evidence="1" type="ORF">MUA00_09645</name>
</gene>
<dbReference type="Proteomes" id="UP001150641">
    <property type="component" value="Unassembled WGS sequence"/>
</dbReference>
<protein>
    <submittedName>
        <fullName evidence="1">Uncharacterized protein</fullName>
    </submittedName>
</protein>
<reference evidence="1" key="1">
    <citation type="submission" date="2022-03" db="EMBL/GenBank/DDBJ databases">
        <title>Proposal of a novel genus Dryocolo and two novel species.</title>
        <authorList>
            <person name="Maddock D.W."/>
            <person name="Brady C.L."/>
            <person name="Denman S."/>
            <person name="Arnold D."/>
        </authorList>
    </citation>
    <scope>NUCLEOTIDE SEQUENCE</scope>
    <source>
        <strain evidence="1">H6W4</strain>
    </source>
</reference>
<evidence type="ECO:0000313" key="2">
    <source>
        <dbReference type="Proteomes" id="UP001150641"/>
    </source>
</evidence>
<dbReference type="RefSeq" id="WP_271123086.1">
    <property type="nucleotide sequence ID" value="NZ_JALHAN010000064.1"/>
</dbReference>
<sequence length="73" mass="8181">MNEGDFDDFNNGKLPKRFEYHFTSSVHYIGGKAPNLNAIQKGSGLRNSLIHSFSEKEISAAMLNKHSKEIKNA</sequence>
<evidence type="ECO:0000313" key="1">
    <source>
        <dbReference type="EMBL" id="MCT4702063.1"/>
    </source>
</evidence>
<comment type="caution">
    <text evidence="1">The sequence shown here is derived from an EMBL/GenBank/DDBJ whole genome shotgun (WGS) entry which is preliminary data.</text>
</comment>
<keyword evidence="2" id="KW-1185">Reference proteome</keyword>
<dbReference type="AlphaFoldDB" id="A0A9X3ACN6"/>
<accession>A0A9X3ACN6</accession>